<dbReference type="EMBL" id="LVYU01000099">
    <property type="protein sequence ID" value="KZA99882.1"/>
    <property type="molecule type" value="Genomic_DNA"/>
</dbReference>
<evidence type="ECO:0000313" key="1">
    <source>
        <dbReference type="EMBL" id="KZA99882.1"/>
    </source>
</evidence>
<reference evidence="1" key="1">
    <citation type="submission" date="2016-03" db="EMBL/GenBank/DDBJ databases">
        <title>Microsymbionts genomes from the relict species Vavilovia formosa.</title>
        <authorList>
            <person name="Chirak E."/>
            <person name="Kimeklis A."/>
            <person name="Kopat V."/>
            <person name="Andronov E."/>
        </authorList>
    </citation>
    <scope>NUCLEOTIDE SEQUENCE [LARGE SCALE GENOMIC DNA]</scope>
    <source>
        <strain evidence="1">Vaf12</strain>
    </source>
</reference>
<dbReference type="AlphaFoldDB" id="A0A154IH64"/>
<dbReference type="GO" id="GO:0003697">
    <property type="term" value="F:single-stranded DNA binding"/>
    <property type="evidence" value="ECO:0007669"/>
    <property type="project" value="InterPro"/>
</dbReference>
<comment type="caution">
    <text evidence="1">The sequence shown here is derived from an EMBL/GenBank/DDBJ whole genome shotgun (WGS) entry which is preliminary data.</text>
</comment>
<dbReference type="Pfam" id="PF02586">
    <property type="entry name" value="SRAP"/>
    <property type="match status" value="1"/>
</dbReference>
<dbReference type="Gene3D" id="3.90.1680.10">
    <property type="entry name" value="SOS response associated peptidase-like"/>
    <property type="match status" value="1"/>
</dbReference>
<name>A0A154IH64_RHILE</name>
<gene>
    <name evidence="1" type="ORF">A4A59_20895</name>
</gene>
<proteinExistence type="predicted"/>
<dbReference type="SUPFAM" id="SSF143081">
    <property type="entry name" value="BB1717-like"/>
    <property type="match status" value="1"/>
</dbReference>
<dbReference type="InterPro" id="IPR036590">
    <property type="entry name" value="SRAP-like"/>
</dbReference>
<dbReference type="RefSeq" id="WP_062942597.1">
    <property type="nucleotide sequence ID" value="NZ_CP171847.1"/>
</dbReference>
<evidence type="ECO:0008006" key="2">
    <source>
        <dbReference type="Google" id="ProtNLM"/>
    </source>
</evidence>
<organism evidence="1">
    <name type="scientific">Rhizobium leguminosarum</name>
    <dbReference type="NCBI Taxonomy" id="384"/>
    <lineage>
        <taxon>Bacteria</taxon>
        <taxon>Pseudomonadati</taxon>
        <taxon>Pseudomonadota</taxon>
        <taxon>Alphaproteobacteria</taxon>
        <taxon>Hyphomicrobiales</taxon>
        <taxon>Rhizobiaceae</taxon>
        <taxon>Rhizobium/Agrobacterium group</taxon>
        <taxon>Rhizobium</taxon>
    </lineage>
</organism>
<protein>
    <recommendedName>
        <fullName evidence="2">DUF159 family protein</fullName>
    </recommendedName>
</protein>
<accession>A0A154IH64</accession>
<sequence length="223" mass="25311">MSRLFAVVRTINEIAAHFGADEPPAISVPTETVEGSLGLVVIEKDGRCLLKSMPWGFPRHTREMRLHGVPPGRIGLVADLTNPMWEHRVVDPRYRCLIPITYFANPEGVPGHKTRAWFSVNDEPVVAWAGFCRNTSEFGPVFAGMTMTANELVRPFNDRMPVLLQESEWERWLHGAIQDVIEFQFREPIPSEQLSILHTGDRWQSGILPCDPSSRRRKTVLML</sequence>
<dbReference type="GO" id="GO:0106300">
    <property type="term" value="P:protein-DNA covalent cross-linking repair"/>
    <property type="evidence" value="ECO:0007669"/>
    <property type="project" value="InterPro"/>
</dbReference>
<dbReference type="InterPro" id="IPR003738">
    <property type="entry name" value="SRAP"/>
</dbReference>